<dbReference type="SUPFAM" id="SSF53822">
    <property type="entry name" value="Periplasmic binding protein-like I"/>
    <property type="match status" value="1"/>
</dbReference>
<keyword evidence="2" id="KW-0732">Signal</keyword>
<organism evidence="5 6">
    <name type="scientific">Neolewinella lacunae</name>
    <dbReference type="NCBI Taxonomy" id="1517758"/>
    <lineage>
        <taxon>Bacteria</taxon>
        <taxon>Pseudomonadati</taxon>
        <taxon>Bacteroidota</taxon>
        <taxon>Saprospiria</taxon>
        <taxon>Saprospirales</taxon>
        <taxon>Lewinellaceae</taxon>
        <taxon>Neolewinella</taxon>
    </lineage>
</organism>
<dbReference type="Proteomes" id="UP000650081">
    <property type="component" value="Unassembled WGS sequence"/>
</dbReference>
<dbReference type="InterPro" id="IPR028082">
    <property type="entry name" value="Peripla_BP_I"/>
</dbReference>
<dbReference type="PANTHER" id="PTHR30483">
    <property type="entry name" value="LEUCINE-SPECIFIC-BINDING PROTEIN"/>
    <property type="match status" value="1"/>
</dbReference>
<dbReference type="EMBL" id="JACSIT010000040">
    <property type="protein sequence ID" value="MBC6992888.1"/>
    <property type="molecule type" value="Genomic_DNA"/>
</dbReference>
<accession>A0A923PEZ0</accession>
<name>A0A923PEZ0_9BACT</name>
<dbReference type="Pfam" id="PF13458">
    <property type="entry name" value="Peripla_BP_6"/>
    <property type="match status" value="1"/>
</dbReference>
<dbReference type="InterPro" id="IPR028081">
    <property type="entry name" value="Leu-bd"/>
</dbReference>
<dbReference type="AlphaFoldDB" id="A0A923PEZ0"/>
<gene>
    <name evidence="5" type="ORF">H9S92_01815</name>
</gene>
<proteinExistence type="inferred from homology"/>
<dbReference type="Gene3D" id="3.40.50.2300">
    <property type="match status" value="2"/>
</dbReference>
<feature type="domain" description="Leucine-binding protein" evidence="4">
    <location>
        <begin position="177"/>
        <end position="305"/>
    </location>
</feature>
<evidence type="ECO:0000256" key="3">
    <source>
        <dbReference type="SAM" id="MobiDB-lite"/>
    </source>
</evidence>
<keyword evidence="6" id="KW-1185">Reference proteome</keyword>
<evidence type="ECO:0000313" key="6">
    <source>
        <dbReference type="Proteomes" id="UP000650081"/>
    </source>
</evidence>
<sequence>MTSVPNHRPPLSGNKPGAFLFWVLVLALSYSCEALKPAVSPTKDPVRTDDRASGNDGQELDPIQSRRVYDPETGTYIYVENAPTDRMDTVQWTTVSETRTPPIVEDGSSVYVPPPGTNPTTPGGSNGANPVAQVGTSPSGSRLLSAYNVEFALPFLTNRYLGSEDRIDPNSLWALHFYSGARMALDELRAQGNGTNYNVTVQDTKASPERTKDLAKTNEFRQAQLVIGPYLRDNVAALAEAVRGMETVLISPYSAAPDISQDNPNYVQVNPTLETHLRTLLQHAYQTQNADRIVLVTSGDAAQASRLAYLQDEYKILTNNAQVKPLEEIVVKMNNPNATLSPYLNGRKTVFIVPIYEDESFVANFLRLLYSNSRDDFGNGVAVYGLPQWMDYTRINFDYYEGNNVHVSASVFIDKLDPAVRAFRKNFFERFAALPRDEAYVGYDVTRYFLRMAAQHGTRFQHELERSPEDLLHTRFRFEPVARVPANATNFEEATLDHFENKFVNILRFKDYAFKRVN</sequence>
<feature type="region of interest" description="Disordered" evidence="3">
    <location>
        <begin position="38"/>
        <end position="67"/>
    </location>
</feature>
<comment type="caution">
    <text evidence="5">The sequence shown here is derived from an EMBL/GenBank/DDBJ whole genome shotgun (WGS) entry which is preliminary data.</text>
</comment>
<dbReference type="PANTHER" id="PTHR30483:SF6">
    <property type="entry name" value="PERIPLASMIC BINDING PROTEIN OF ABC TRANSPORTER FOR NATURAL AMINO ACIDS"/>
    <property type="match status" value="1"/>
</dbReference>
<dbReference type="InterPro" id="IPR051010">
    <property type="entry name" value="BCAA_transport"/>
</dbReference>
<evidence type="ECO:0000313" key="5">
    <source>
        <dbReference type="EMBL" id="MBC6992888.1"/>
    </source>
</evidence>
<feature type="compositionally biased region" description="Low complexity" evidence="3">
    <location>
        <begin position="118"/>
        <end position="127"/>
    </location>
</feature>
<protein>
    <submittedName>
        <fullName evidence="5">Amino acid ABC transporter substrate-binding protein</fullName>
    </submittedName>
</protein>
<evidence type="ECO:0000256" key="2">
    <source>
        <dbReference type="ARBA" id="ARBA00022729"/>
    </source>
</evidence>
<dbReference type="RefSeq" id="WP_187465018.1">
    <property type="nucleotide sequence ID" value="NZ_JACSIT010000040.1"/>
</dbReference>
<feature type="compositionally biased region" description="Basic and acidic residues" evidence="3">
    <location>
        <begin position="44"/>
        <end position="53"/>
    </location>
</feature>
<feature type="region of interest" description="Disordered" evidence="3">
    <location>
        <begin position="100"/>
        <end position="127"/>
    </location>
</feature>
<comment type="similarity">
    <text evidence="1">Belongs to the leucine-binding protein family.</text>
</comment>
<dbReference type="CDD" id="cd06268">
    <property type="entry name" value="PBP1_ABC_transporter_LIVBP-like"/>
    <property type="match status" value="1"/>
</dbReference>
<evidence type="ECO:0000259" key="4">
    <source>
        <dbReference type="Pfam" id="PF13458"/>
    </source>
</evidence>
<evidence type="ECO:0000256" key="1">
    <source>
        <dbReference type="ARBA" id="ARBA00010062"/>
    </source>
</evidence>
<reference evidence="5" key="1">
    <citation type="submission" date="2020-08" db="EMBL/GenBank/DDBJ databases">
        <title>Lewinella bacteria from marine environments.</title>
        <authorList>
            <person name="Zhong Y."/>
        </authorList>
    </citation>
    <scope>NUCLEOTIDE SEQUENCE</scope>
    <source>
        <strain evidence="5">KCTC 42187</strain>
    </source>
</reference>